<dbReference type="PANTHER" id="PTHR43214">
    <property type="entry name" value="TWO-COMPONENT RESPONSE REGULATOR"/>
    <property type="match status" value="1"/>
</dbReference>
<dbReference type="PROSITE" id="PS50110">
    <property type="entry name" value="RESPONSE_REGULATORY"/>
    <property type="match status" value="1"/>
</dbReference>
<sequence>MIRIMIAEDVRILRETLSAVLDLEDDLEVVAQVERGDRIIAAALAHRPDVALLDVDLPGLDGLTGADQLRRQLPSCRIMVLSGLARPGYLRRALNSGVSGFLLKHAPTHEVIDAIRRVSAGEQVVDPQLALIALQRSESPLTEREAEVLKAAATGAEADEIAGMLSLSRGTVRNYLSSAIVRLGARNRVDAIRIATDEGWI</sequence>
<dbReference type="PROSITE" id="PS00622">
    <property type="entry name" value="HTH_LUXR_1"/>
    <property type="match status" value="1"/>
</dbReference>
<protein>
    <submittedName>
        <fullName evidence="5">Two-component system, NarL family, response regulator DesR</fullName>
    </submittedName>
</protein>
<keyword evidence="2" id="KW-0597">Phosphoprotein</keyword>
<dbReference type="Pfam" id="PF00072">
    <property type="entry name" value="Response_reg"/>
    <property type="match status" value="1"/>
</dbReference>
<dbReference type="InterPro" id="IPR000792">
    <property type="entry name" value="Tscrpt_reg_LuxR_C"/>
</dbReference>
<dbReference type="GO" id="GO:0003677">
    <property type="term" value="F:DNA binding"/>
    <property type="evidence" value="ECO:0007669"/>
    <property type="project" value="UniProtKB-KW"/>
</dbReference>
<keyword evidence="6" id="KW-1185">Reference proteome</keyword>
<dbReference type="SMART" id="SM00448">
    <property type="entry name" value="REC"/>
    <property type="match status" value="1"/>
</dbReference>
<evidence type="ECO:0000259" key="4">
    <source>
        <dbReference type="PROSITE" id="PS50110"/>
    </source>
</evidence>
<dbReference type="InterPro" id="IPR016032">
    <property type="entry name" value="Sig_transdc_resp-reg_C-effctor"/>
</dbReference>
<proteinExistence type="predicted"/>
<dbReference type="InterPro" id="IPR039420">
    <property type="entry name" value="WalR-like"/>
</dbReference>
<dbReference type="RefSeq" id="WP_076435534.1">
    <property type="nucleotide sequence ID" value="NZ_CP192071.1"/>
</dbReference>
<keyword evidence="1" id="KW-0238">DNA-binding</keyword>
<dbReference type="AlphaFoldDB" id="A0A1N7BUQ9"/>
<dbReference type="EMBL" id="FTNI01000010">
    <property type="protein sequence ID" value="SIR55068.1"/>
    <property type="molecule type" value="Genomic_DNA"/>
</dbReference>
<dbReference type="Pfam" id="PF00196">
    <property type="entry name" value="GerE"/>
    <property type="match status" value="1"/>
</dbReference>
<dbReference type="GO" id="GO:0000160">
    <property type="term" value="P:phosphorelay signal transduction system"/>
    <property type="evidence" value="ECO:0007669"/>
    <property type="project" value="InterPro"/>
</dbReference>
<feature type="domain" description="Response regulatory" evidence="4">
    <location>
        <begin position="3"/>
        <end position="119"/>
    </location>
</feature>
<gene>
    <name evidence="5" type="ORF">SAMN05421833_110192</name>
</gene>
<dbReference type="Gene3D" id="3.40.50.2300">
    <property type="match status" value="1"/>
</dbReference>
<name>A0A1N7BUQ9_9ACTN</name>
<evidence type="ECO:0000259" key="3">
    <source>
        <dbReference type="PROSITE" id="PS50043"/>
    </source>
</evidence>
<feature type="domain" description="HTH luxR-type" evidence="3">
    <location>
        <begin position="134"/>
        <end position="199"/>
    </location>
</feature>
<dbReference type="InterPro" id="IPR011006">
    <property type="entry name" value="CheY-like_superfamily"/>
</dbReference>
<feature type="modified residue" description="4-aspartylphosphate" evidence="2">
    <location>
        <position position="54"/>
    </location>
</feature>
<dbReference type="GO" id="GO:0006355">
    <property type="term" value="P:regulation of DNA-templated transcription"/>
    <property type="evidence" value="ECO:0007669"/>
    <property type="project" value="InterPro"/>
</dbReference>
<reference evidence="6" key="1">
    <citation type="submission" date="2017-01" db="EMBL/GenBank/DDBJ databases">
        <authorList>
            <person name="Varghese N."/>
            <person name="Submissions S."/>
        </authorList>
    </citation>
    <scope>NUCLEOTIDE SEQUENCE [LARGE SCALE GENOMIC DNA]</scope>
    <source>
        <strain evidence="6">ATCC 12950</strain>
    </source>
</reference>
<dbReference type="CDD" id="cd06170">
    <property type="entry name" value="LuxR_C_like"/>
    <property type="match status" value="1"/>
</dbReference>
<dbReference type="OrthoDB" id="9808843at2"/>
<organism evidence="5 6">
    <name type="scientific">Microbispora rosea</name>
    <dbReference type="NCBI Taxonomy" id="58117"/>
    <lineage>
        <taxon>Bacteria</taxon>
        <taxon>Bacillati</taxon>
        <taxon>Actinomycetota</taxon>
        <taxon>Actinomycetes</taxon>
        <taxon>Streptosporangiales</taxon>
        <taxon>Streptosporangiaceae</taxon>
        <taxon>Microbispora</taxon>
    </lineage>
</organism>
<dbReference type="PRINTS" id="PR00038">
    <property type="entry name" value="HTHLUXR"/>
</dbReference>
<dbReference type="InterPro" id="IPR001789">
    <property type="entry name" value="Sig_transdc_resp-reg_receiver"/>
</dbReference>
<evidence type="ECO:0000313" key="5">
    <source>
        <dbReference type="EMBL" id="SIR55068.1"/>
    </source>
</evidence>
<dbReference type="PROSITE" id="PS50043">
    <property type="entry name" value="HTH_LUXR_2"/>
    <property type="match status" value="1"/>
</dbReference>
<dbReference type="STRING" id="58117.SAMN05421833_110192"/>
<evidence type="ECO:0000313" key="6">
    <source>
        <dbReference type="Proteomes" id="UP000186096"/>
    </source>
</evidence>
<accession>A0A1N7BUQ9</accession>
<dbReference type="SUPFAM" id="SSF52172">
    <property type="entry name" value="CheY-like"/>
    <property type="match status" value="1"/>
</dbReference>
<dbReference type="SMART" id="SM00421">
    <property type="entry name" value="HTH_LUXR"/>
    <property type="match status" value="1"/>
</dbReference>
<dbReference type="SUPFAM" id="SSF46894">
    <property type="entry name" value="C-terminal effector domain of the bipartite response regulators"/>
    <property type="match status" value="1"/>
</dbReference>
<evidence type="ECO:0000256" key="2">
    <source>
        <dbReference type="PROSITE-ProRule" id="PRU00169"/>
    </source>
</evidence>
<dbReference type="PANTHER" id="PTHR43214:SF42">
    <property type="entry name" value="TRANSCRIPTIONAL REGULATORY PROTEIN DESR"/>
    <property type="match status" value="1"/>
</dbReference>
<evidence type="ECO:0000256" key="1">
    <source>
        <dbReference type="ARBA" id="ARBA00023125"/>
    </source>
</evidence>
<dbReference type="Proteomes" id="UP000186096">
    <property type="component" value="Unassembled WGS sequence"/>
</dbReference>